<dbReference type="InterPro" id="IPR052347">
    <property type="entry name" value="Isochorismatase_Nicotinamidase"/>
</dbReference>
<evidence type="ECO:0000256" key="7">
    <source>
        <dbReference type="ARBA" id="ARBA00043224"/>
    </source>
</evidence>
<comment type="pathway">
    <text evidence="5">Cofactor biosynthesis; nicotinate biosynthesis; nicotinate from nicotinamide: step 1/1.</text>
</comment>
<evidence type="ECO:0000256" key="1">
    <source>
        <dbReference type="ARBA" id="ARBA00006336"/>
    </source>
</evidence>
<keyword evidence="4 9" id="KW-0378">Hydrolase</keyword>
<evidence type="ECO:0000256" key="4">
    <source>
        <dbReference type="ARBA" id="ARBA00022801"/>
    </source>
</evidence>
<dbReference type="Pfam" id="PF00857">
    <property type="entry name" value="Isochorismatase"/>
    <property type="match status" value="1"/>
</dbReference>
<comment type="caution">
    <text evidence="9">The sequence shown here is derived from an EMBL/GenBank/DDBJ whole genome shotgun (WGS) entry which is preliminary data.</text>
</comment>
<dbReference type="InterPro" id="IPR036380">
    <property type="entry name" value="Isochorismatase-like_sf"/>
</dbReference>
<evidence type="ECO:0000256" key="6">
    <source>
        <dbReference type="ARBA" id="ARBA00039017"/>
    </source>
</evidence>
<dbReference type="AlphaFoldDB" id="A0A8K0ULB8"/>
<dbReference type="Gene3D" id="3.40.50.850">
    <property type="entry name" value="Isochorismatase-like"/>
    <property type="match status" value="1"/>
</dbReference>
<keyword evidence="10" id="KW-1185">Reference proteome</keyword>
<keyword evidence="2" id="KW-0662">Pyridine nucleotide biosynthesis</keyword>
<dbReference type="GO" id="GO:0046872">
    <property type="term" value="F:metal ion binding"/>
    <property type="evidence" value="ECO:0007669"/>
    <property type="project" value="UniProtKB-KW"/>
</dbReference>
<evidence type="ECO:0000259" key="8">
    <source>
        <dbReference type="Pfam" id="PF00857"/>
    </source>
</evidence>
<dbReference type="InterPro" id="IPR000868">
    <property type="entry name" value="Isochorismatase-like_dom"/>
</dbReference>
<evidence type="ECO:0000256" key="2">
    <source>
        <dbReference type="ARBA" id="ARBA00022642"/>
    </source>
</evidence>
<feature type="domain" description="Isochorismatase-like" evidence="8">
    <location>
        <begin position="9"/>
        <end position="229"/>
    </location>
</feature>
<dbReference type="Proteomes" id="UP000813824">
    <property type="component" value="Unassembled WGS sequence"/>
</dbReference>
<dbReference type="GO" id="GO:0008936">
    <property type="term" value="F:nicotinamidase activity"/>
    <property type="evidence" value="ECO:0007669"/>
    <property type="project" value="UniProtKB-EC"/>
</dbReference>
<dbReference type="GO" id="GO:0019363">
    <property type="term" value="P:pyridine nucleotide biosynthetic process"/>
    <property type="evidence" value="ECO:0007669"/>
    <property type="project" value="UniProtKB-KW"/>
</dbReference>
<dbReference type="OrthoDB" id="1739143at2759"/>
<protein>
    <recommendedName>
        <fullName evidence="6">nicotinamidase</fullName>
        <ecNumber evidence="6">3.5.1.19</ecNumber>
    </recommendedName>
    <alternativeName>
        <fullName evidence="7">Nicotinamide deamidase</fullName>
    </alternativeName>
</protein>
<reference evidence="9" key="1">
    <citation type="journal article" date="2021" name="New Phytol.">
        <title>Evolutionary innovations through gain and loss of genes in the ectomycorrhizal Boletales.</title>
        <authorList>
            <person name="Wu G."/>
            <person name="Miyauchi S."/>
            <person name="Morin E."/>
            <person name="Kuo A."/>
            <person name="Drula E."/>
            <person name="Varga T."/>
            <person name="Kohler A."/>
            <person name="Feng B."/>
            <person name="Cao Y."/>
            <person name="Lipzen A."/>
            <person name="Daum C."/>
            <person name="Hundley H."/>
            <person name="Pangilinan J."/>
            <person name="Johnson J."/>
            <person name="Barry K."/>
            <person name="LaButti K."/>
            <person name="Ng V."/>
            <person name="Ahrendt S."/>
            <person name="Min B."/>
            <person name="Choi I.G."/>
            <person name="Park H."/>
            <person name="Plett J.M."/>
            <person name="Magnuson J."/>
            <person name="Spatafora J.W."/>
            <person name="Nagy L.G."/>
            <person name="Henrissat B."/>
            <person name="Grigoriev I.V."/>
            <person name="Yang Z.L."/>
            <person name="Xu J."/>
            <person name="Martin F.M."/>
        </authorList>
    </citation>
    <scope>NUCLEOTIDE SEQUENCE</scope>
    <source>
        <strain evidence="9">KKN 215</strain>
    </source>
</reference>
<organism evidence="9 10">
    <name type="scientific">Cristinia sonorae</name>
    <dbReference type="NCBI Taxonomy" id="1940300"/>
    <lineage>
        <taxon>Eukaryota</taxon>
        <taxon>Fungi</taxon>
        <taxon>Dikarya</taxon>
        <taxon>Basidiomycota</taxon>
        <taxon>Agaricomycotina</taxon>
        <taxon>Agaricomycetes</taxon>
        <taxon>Agaricomycetidae</taxon>
        <taxon>Agaricales</taxon>
        <taxon>Pleurotineae</taxon>
        <taxon>Stephanosporaceae</taxon>
        <taxon>Cristinia</taxon>
    </lineage>
</organism>
<dbReference type="EC" id="3.5.1.19" evidence="6"/>
<dbReference type="SUPFAM" id="SSF52499">
    <property type="entry name" value="Isochorismatase-like hydrolases"/>
    <property type="match status" value="1"/>
</dbReference>
<keyword evidence="3" id="KW-0479">Metal-binding</keyword>
<dbReference type="PANTHER" id="PTHR11080:SF2">
    <property type="entry name" value="LD05707P"/>
    <property type="match status" value="1"/>
</dbReference>
<accession>A0A8K0ULB8</accession>
<evidence type="ECO:0000313" key="9">
    <source>
        <dbReference type="EMBL" id="KAH8096694.1"/>
    </source>
</evidence>
<sequence>MSPPSRRPALLIIDVQEDFCPPNGSLAVPDGRSILPTINTLLALPFPPHLKIATKDHHPPTHVSFHTSHNPPLQPFTSTITIANPNNPNETYVSQAWPVHCVVGTPGNDLADGLDVDKIGRVVLKGRDPRVEMYSAFRTPLRNPPLETENGGELAKILLEEEVTDVVVVGLAGDYCVKASAVDCVEIGRELGKGWRCWVVEEGVRSVGGEEGWEEAKRVLEEKGVAVVRLDAVKEQFFPGVDV</sequence>
<evidence type="ECO:0000313" key="10">
    <source>
        <dbReference type="Proteomes" id="UP000813824"/>
    </source>
</evidence>
<evidence type="ECO:0000256" key="5">
    <source>
        <dbReference type="ARBA" id="ARBA00037900"/>
    </source>
</evidence>
<gene>
    <name evidence="9" type="ORF">BXZ70DRAFT_331282</name>
</gene>
<proteinExistence type="inferred from homology"/>
<dbReference type="EMBL" id="JAEVFJ010000023">
    <property type="protein sequence ID" value="KAH8096694.1"/>
    <property type="molecule type" value="Genomic_DNA"/>
</dbReference>
<comment type="similarity">
    <text evidence="1">Belongs to the isochorismatase family.</text>
</comment>
<name>A0A8K0ULB8_9AGAR</name>
<evidence type="ECO:0000256" key="3">
    <source>
        <dbReference type="ARBA" id="ARBA00022723"/>
    </source>
</evidence>
<dbReference type="PANTHER" id="PTHR11080">
    <property type="entry name" value="PYRAZINAMIDASE/NICOTINAMIDASE"/>
    <property type="match status" value="1"/>
</dbReference>